<protein>
    <recommendedName>
        <fullName evidence="2">DUF4220 domain-containing protein</fullName>
    </recommendedName>
</protein>
<feature type="transmembrane region" description="Helical" evidence="1">
    <location>
        <begin position="54"/>
        <end position="76"/>
    </location>
</feature>
<evidence type="ECO:0000313" key="3">
    <source>
        <dbReference type="EMBL" id="KAF8377043.1"/>
    </source>
</evidence>
<name>A0A834Y9D1_TETSI</name>
<proteinExistence type="predicted"/>
<keyword evidence="1" id="KW-1133">Transmembrane helix</keyword>
<gene>
    <name evidence="3" type="ORF">HHK36_030415</name>
</gene>
<keyword evidence="4" id="KW-1185">Reference proteome</keyword>
<dbReference type="OMA" id="IYSHFQK"/>
<evidence type="ECO:0000259" key="2">
    <source>
        <dbReference type="Pfam" id="PF13968"/>
    </source>
</evidence>
<comment type="caution">
    <text evidence="3">The sequence shown here is derived from an EMBL/GenBank/DDBJ whole genome shotgun (WGS) entry which is preliminary data.</text>
</comment>
<evidence type="ECO:0000256" key="1">
    <source>
        <dbReference type="SAM" id="Phobius"/>
    </source>
</evidence>
<keyword evidence="1" id="KW-0812">Transmembrane</keyword>
<dbReference type="Pfam" id="PF13968">
    <property type="entry name" value="DUF4220"/>
    <property type="match status" value="1"/>
</dbReference>
<dbReference type="AlphaFoldDB" id="A0A834Y9D1"/>
<dbReference type="InterPro" id="IPR007658">
    <property type="entry name" value="DUF594"/>
</dbReference>
<reference evidence="3 4" key="1">
    <citation type="submission" date="2020-04" db="EMBL/GenBank/DDBJ databases">
        <title>Plant Genome Project.</title>
        <authorList>
            <person name="Zhang R.-G."/>
        </authorList>
    </citation>
    <scope>NUCLEOTIDE SEQUENCE [LARGE SCALE GENOMIC DNA]</scope>
    <source>
        <strain evidence="3">YNK0</strain>
        <tissue evidence="3">Leaf</tissue>
    </source>
</reference>
<feature type="domain" description="DUF4220" evidence="2">
    <location>
        <begin position="59"/>
        <end position="366"/>
    </location>
</feature>
<dbReference type="OrthoDB" id="1689146at2759"/>
<feature type="transmembrane region" description="Helical" evidence="1">
    <location>
        <begin position="261"/>
        <end position="285"/>
    </location>
</feature>
<dbReference type="Proteomes" id="UP000655225">
    <property type="component" value="Unassembled WGS sequence"/>
</dbReference>
<feature type="transmembrane region" description="Helical" evidence="1">
    <location>
        <begin position="96"/>
        <end position="116"/>
    </location>
</feature>
<dbReference type="Pfam" id="PF04578">
    <property type="entry name" value="DUF594"/>
    <property type="match status" value="1"/>
</dbReference>
<feature type="transmembrane region" description="Helical" evidence="1">
    <location>
        <begin position="128"/>
        <end position="145"/>
    </location>
</feature>
<sequence>MISGKRRVMEIFPIRVQKLWNGWELRVMVLLSLFLQIVLIFFGKWRKYTAKKWVHIILWSAYLSADWVATVSLVILANSQGDSNNNDSGDPNDALIALWAPFLLLHLGGPDTITAYSLEDNELWKRHFLGLLVQVGVAFYVFLRSWTGNRISFLAIPIFVPGIIKYGERTWVLWSASSEHFRKSMLNQYHYLSHSDAVVVHVAYSFFQVFKRIFADLFLTVFDVDFSQTYFKQISWEDAFKVVEMELGFMYDVLYTKASIVYTRLGCILRAISLSTTISLFGVFLMVEKHGYSNIDIIITHILIVGAIVLEMYALIVLLSSDWVIVWNCKHQNSFLNLMLRLISSLRLTSNKRCSNSMGQLSLLSFCLKDKSTLGIHKLYRINEMLEKYQHMTVVEISSDLKELIFQKLQEKSPNFSELLDPYNYENNELLKEIHQFDEKFKWIFGVQFERSLLLWHIATEICYYSDSKESSSKRQVSKLISDYMLYLHIMRPFMLPKGAALLSGGKNDLPNVPNYYRIWSEQIRFQDICAGAMQILEEQKTKSIDSDGTISDKIQACTILLHMDTEFPREVNLSSPNRWIEQNVKDAQKQMSKNVLLDGIELAKSLQRTEERWKMMRDVWLEMLYFAAIKCRGNYHAQQLGRGGQLLTHHANHPNGLKPDRLHMFGVFLTHRDETFVDHTSELLHV</sequence>
<dbReference type="EMBL" id="JABCRI010000024">
    <property type="protein sequence ID" value="KAF8377043.1"/>
    <property type="molecule type" value="Genomic_DNA"/>
</dbReference>
<accession>A0A834Y9D1</accession>
<evidence type="ECO:0000313" key="4">
    <source>
        <dbReference type="Proteomes" id="UP000655225"/>
    </source>
</evidence>
<keyword evidence="1" id="KW-0472">Membrane</keyword>
<organism evidence="3 4">
    <name type="scientific">Tetracentron sinense</name>
    <name type="common">Spur-leaf</name>
    <dbReference type="NCBI Taxonomy" id="13715"/>
    <lineage>
        <taxon>Eukaryota</taxon>
        <taxon>Viridiplantae</taxon>
        <taxon>Streptophyta</taxon>
        <taxon>Embryophyta</taxon>
        <taxon>Tracheophyta</taxon>
        <taxon>Spermatophyta</taxon>
        <taxon>Magnoliopsida</taxon>
        <taxon>Trochodendrales</taxon>
        <taxon>Trochodendraceae</taxon>
        <taxon>Tetracentron</taxon>
    </lineage>
</organism>
<dbReference type="PANTHER" id="PTHR31325">
    <property type="entry name" value="OS01G0798800 PROTEIN-RELATED"/>
    <property type="match status" value="1"/>
</dbReference>
<feature type="transmembrane region" description="Helical" evidence="1">
    <location>
        <begin position="25"/>
        <end position="42"/>
    </location>
</feature>
<feature type="transmembrane region" description="Helical" evidence="1">
    <location>
        <begin position="297"/>
        <end position="319"/>
    </location>
</feature>
<dbReference type="InterPro" id="IPR025315">
    <property type="entry name" value="DUF4220"/>
</dbReference>